<protein>
    <recommendedName>
        <fullName evidence="1">BHLH domain-containing protein</fullName>
    </recommendedName>
</protein>
<dbReference type="PROSITE" id="PS50888">
    <property type="entry name" value="BHLH"/>
    <property type="match status" value="1"/>
</dbReference>
<reference evidence="2 3" key="1">
    <citation type="submission" date="2014-04" db="EMBL/GenBank/DDBJ databases">
        <authorList>
            <consortium name="DOE Joint Genome Institute"/>
            <person name="Kuo A."/>
            <person name="Zuccaro A."/>
            <person name="Kohler A."/>
            <person name="Nagy L.G."/>
            <person name="Floudas D."/>
            <person name="Copeland A."/>
            <person name="Barry K.W."/>
            <person name="Cichocki N."/>
            <person name="Veneault-Fourrey C."/>
            <person name="LaButti K."/>
            <person name="Lindquist E.A."/>
            <person name="Lipzen A."/>
            <person name="Lundell T."/>
            <person name="Morin E."/>
            <person name="Murat C."/>
            <person name="Sun H."/>
            <person name="Tunlid A."/>
            <person name="Henrissat B."/>
            <person name="Grigoriev I.V."/>
            <person name="Hibbett D.S."/>
            <person name="Martin F."/>
            <person name="Nordberg H.P."/>
            <person name="Cantor M.N."/>
            <person name="Hua S.X."/>
        </authorList>
    </citation>
    <scope>NUCLEOTIDE SEQUENCE [LARGE SCALE GENOMIC DNA]</scope>
    <source>
        <strain evidence="2 3">MAFF 305830</strain>
    </source>
</reference>
<dbReference type="Pfam" id="PF00010">
    <property type="entry name" value="HLH"/>
    <property type="match status" value="1"/>
</dbReference>
<organism evidence="2 3">
    <name type="scientific">Serendipita vermifera MAFF 305830</name>
    <dbReference type="NCBI Taxonomy" id="933852"/>
    <lineage>
        <taxon>Eukaryota</taxon>
        <taxon>Fungi</taxon>
        <taxon>Dikarya</taxon>
        <taxon>Basidiomycota</taxon>
        <taxon>Agaricomycotina</taxon>
        <taxon>Agaricomycetes</taxon>
        <taxon>Sebacinales</taxon>
        <taxon>Serendipitaceae</taxon>
        <taxon>Serendipita</taxon>
    </lineage>
</organism>
<proteinExistence type="predicted"/>
<dbReference type="EMBL" id="KN824277">
    <property type="protein sequence ID" value="KIM33734.1"/>
    <property type="molecule type" value="Genomic_DNA"/>
</dbReference>
<feature type="non-terminal residue" evidence="2">
    <location>
        <position position="1"/>
    </location>
</feature>
<name>A0A0C3BNR6_SERVB</name>
<dbReference type="Proteomes" id="UP000054097">
    <property type="component" value="Unassembled WGS sequence"/>
</dbReference>
<gene>
    <name evidence="2" type="ORF">M408DRAFT_51545</name>
</gene>
<dbReference type="STRING" id="933852.A0A0C3BNR6"/>
<dbReference type="AlphaFoldDB" id="A0A0C3BNR6"/>
<dbReference type="Gene3D" id="4.10.280.10">
    <property type="entry name" value="Helix-loop-helix DNA-binding domain"/>
    <property type="match status" value="1"/>
</dbReference>
<keyword evidence="3" id="KW-1185">Reference proteome</keyword>
<dbReference type="GO" id="GO:0046983">
    <property type="term" value="F:protein dimerization activity"/>
    <property type="evidence" value="ECO:0007669"/>
    <property type="project" value="InterPro"/>
</dbReference>
<dbReference type="SMART" id="SM00353">
    <property type="entry name" value="HLH"/>
    <property type="match status" value="1"/>
</dbReference>
<dbReference type="HOGENOM" id="CLU_161526_0_0_1"/>
<feature type="domain" description="BHLH" evidence="1">
    <location>
        <begin position="4"/>
        <end position="54"/>
    </location>
</feature>
<evidence type="ECO:0000259" key="1">
    <source>
        <dbReference type="PROSITE" id="PS50888"/>
    </source>
</evidence>
<dbReference type="InterPro" id="IPR036638">
    <property type="entry name" value="HLH_DNA-bd_sf"/>
</dbReference>
<sequence>RREDIRKQRIESEQRRRDELREGYNRLKSALPPSNQKSSKASILERATVCITDLNQKTGSLASRVEELEVELRRVRVLNETLMLSA</sequence>
<feature type="non-terminal residue" evidence="2">
    <location>
        <position position="86"/>
    </location>
</feature>
<dbReference type="OrthoDB" id="5778525at2759"/>
<evidence type="ECO:0000313" key="2">
    <source>
        <dbReference type="EMBL" id="KIM33734.1"/>
    </source>
</evidence>
<dbReference type="SUPFAM" id="SSF47459">
    <property type="entry name" value="HLH, helix-loop-helix DNA-binding domain"/>
    <property type="match status" value="1"/>
</dbReference>
<reference evidence="3" key="2">
    <citation type="submission" date="2015-01" db="EMBL/GenBank/DDBJ databases">
        <title>Evolutionary Origins and Diversification of the Mycorrhizal Mutualists.</title>
        <authorList>
            <consortium name="DOE Joint Genome Institute"/>
            <consortium name="Mycorrhizal Genomics Consortium"/>
            <person name="Kohler A."/>
            <person name="Kuo A."/>
            <person name="Nagy L.G."/>
            <person name="Floudas D."/>
            <person name="Copeland A."/>
            <person name="Barry K.W."/>
            <person name="Cichocki N."/>
            <person name="Veneault-Fourrey C."/>
            <person name="LaButti K."/>
            <person name="Lindquist E.A."/>
            <person name="Lipzen A."/>
            <person name="Lundell T."/>
            <person name="Morin E."/>
            <person name="Murat C."/>
            <person name="Riley R."/>
            <person name="Ohm R."/>
            <person name="Sun H."/>
            <person name="Tunlid A."/>
            <person name="Henrissat B."/>
            <person name="Grigoriev I.V."/>
            <person name="Hibbett D.S."/>
            <person name="Martin F."/>
        </authorList>
    </citation>
    <scope>NUCLEOTIDE SEQUENCE [LARGE SCALE GENOMIC DNA]</scope>
    <source>
        <strain evidence="3">MAFF 305830</strain>
    </source>
</reference>
<evidence type="ECO:0000313" key="3">
    <source>
        <dbReference type="Proteomes" id="UP000054097"/>
    </source>
</evidence>
<accession>A0A0C3BNR6</accession>
<dbReference type="InterPro" id="IPR011598">
    <property type="entry name" value="bHLH_dom"/>
</dbReference>